<sequence length="74" mass="8236">MSSSKEIIFRGIKYLGIALPLMFLGPFILSIGLRAKNDGIYIWLIIGIIICITAMILGFLGIRTILKGFFDTNE</sequence>
<evidence type="ECO:0000313" key="3">
    <source>
        <dbReference type="Proteomes" id="UP000176050"/>
    </source>
</evidence>
<proteinExistence type="predicted"/>
<dbReference type="KEGG" id="lul:LPB138_15130"/>
<dbReference type="OrthoDB" id="1447634at2"/>
<evidence type="ECO:0000256" key="1">
    <source>
        <dbReference type="SAM" id="Phobius"/>
    </source>
</evidence>
<dbReference type="AlphaFoldDB" id="A0A1D8PBI6"/>
<dbReference type="EMBL" id="CP017478">
    <property type="protein sequence ID" value="AOW21939.1"/>
    <property type="molecule type" value="Genomic_DNA"/>
</dbReference>
<name>A0A1D8PBI6_9FLAO</name>
<gene>
    <name evidence="2" type="ORF">LPB138_15130</name>
</gene>
<keyword evidence="3" id="KW-1185">Reference proteome</keyword>
<accession>A0A1D8PBI6</accession>
<feature type="transmembrane region" description="Helical" evidence="1">
    <location>
        <begin position="40"/>
        <end position="62"/>
    </location>
</feature>
<feature type="transmembrane region" description="Helical" evidence="1">
    <location>
        <begin position="12"/>
        <end position="34"/>
    </location>
</feature>
<dbReference type="InterPro" id="IPR046077">
    <property type="entry name" value="DUF6095"/>
</dbReference>
<dbReference type="Pfam" id="PF19589">
    <property type="entry name" value="DUF6095"/>
    <property type="match status" value="1"/>
</dbReference>
<dbReference type="RefSeq" id="WP_070238099.1">
    <property type="nucleotide sequence ID" value="NZ_CP017478.1"/>
</dbReference>
<keyword evidence="1" id="KW-1133">Transmembrane helix</keyword>
<dbReference type="STRING" id="1850246.LPB138_15130"/>
<keyword evidence="1" id="KW-0472">Membrane</keyword>
<evidence type="ECO:0000313" key="2">
    <source>
        <dbReference type="EMBL" id="AOW21939.1"/>
    </source>
</evidence>
<keyword evidence="1" id="KW-0812">Transmembrane</keyword>
<protein>
    <submittedName>
        <fullName evidence="2">Uncharacterized protein</fullName>
    </submittedName>
</protein>
<dbReference type="Proteomes" id="UP000176050">
    <property type="component" value="Chromosome"/>
</dbReference>
<organism evidence="2 3">
    <name type="scientific">Urechidicola croceus</name>
    <dbReference type="NCBI Taxonomy" id="1850246"/>
    <lineage>
        <taxon>Bacteria</taxon>
        <taxon>Pseudomonadati</taxon>
        <taxon>Bacteroidota</taxon>
        <taxon>Flavobacteriia</taxon>
        <taxon>Flavobacteriales</taxon>
        <taxon>Flavobacteriaceae</taxon>
        <taxon>Urechidicola</taxon>
    </lineage>
</organism>
<reference evidence="2 3" key="1">
    <citation type="submission" date="2016-10" db="EMBL/GenBank/DDBJ databases">
        <title>Lutibacter sp. LPB0138, isolated from marine gastropod.</title>
        <authorList>
            <person name="Kim E."/>
            <person name="Yi H."/>
        </authorList>
    </citation>
    <scope>NUCLEOTIDE SEQUENCE [LARGE SCALE GENOMIC DNA]</scope>
    <source>
        <strain evidence="2 3">LPB0138</strain>
    </source>
</reference>